<dbReference type="SUPFAM" id="SSF56112">
    <property type="entry name" value="Protein kinase-like (PK-like)"/>
    <property type="match status" value="1"/>
</dbReference>
<dbReference type="OMA" id="FRPNFKM"/>
<evidence type="ECO:0000313" key="13">
    <source>
        <dbReference type="EMBL" id="CAP25529.2"/>
    </source>
</evidence>
<dbReference type="GO" id="GO:0007169">
    <property type="term" value="P:cell surface receptor protein tyrosine kinase signaling pathway"/>
    <property type="evidence" value="ECO:0000318"/>
    <property type="project" value="GO_Central"/>
</dbReference>
<keyword evidence="3 10" id="KW-0812">Transmembrane</keyword>
<evidence type="ECO:0000256" key="4">
    <source>
        <dbReference type="ARBA" id="ARBA00022741"/>
    </source>
</evidence>
<comment type="catalytic activity">
    <reaction evidence="8">
        <text>L-tyrosyl-[protein] + ATP = O-phospho-L-tyrosyl-[protein] + ADP + H(+)</text>
        <dbReference type="Rhea" id="RHEA:10596"/>
        <dbReference type="Rhea" id="RHEA-COMP:10136"/>
        <dbReference type="Rhea" id="RHEA-COMP:20101"/>
        <dbReference type="ChEBI" id="CHEBI:15378"/>
        <dbReference type="ChEBI" id="CHEBI:30616"/>
        <dbReference type="ChEBI" id="CHEBI:46858"/>
        <dbReference type="ChEBI" id="CHEBI:61978"/>
        <dbReference type="ChEBI" id="CHEBI:456216"/>
        <dbReference type="EC" id="2.7.10.1"/>
    </reaction>
</comment>
<evidence type="ECO:0000256" key="5">
    <source>
        <dbReference type="ARBA" id="ARBA00022840"/>
    </source>
</evidence>
<evidence type="ECO:0000313" key="14">
    <source>
        <dbReference type="Proteomes" id="UP000008549"/>
    </source>
</evidence>
<dbReference type="PROSITE" id="PS50011">
    <property type="entry name" value="PROTEIN_KINASE_DOM"/>
    <property type="match status" value="1"/>
</dbReference>
<evidence type="ECO:0000256" key="11">
    <source>
        <dbReference type="SAM" id="SignalP"/>
    </source>
</evidence>
<dbReference type="Pfam" id="PF07714">
    <property type="entry name" value="PK_Tyr_Ser-Thr"/>
    <property type="match status" value="1"/>
</dbReference>
<keyword evidence="2" id="KW-1003">Cell membrane</keyword>
<dbReference type="PRINTS" id="PR00109">
    <property type="entry name" value="TYRKINASE"/>
</dbReference>
<dbReference type="CTD" id="8580066"/>
<feature type="domain" description="Protein kinase" evidence="12">
    <location>
        <begin position="129"/>
        <end position="426"/>
    </location>
</feature>
<dbReference type="FunFam" id="3.30.200.20:FF:000586">
    <property type="entry name" value="Receptor protein-tyrosine kinase"/>
    <property type="match status" value="1"/>
</dbReference>
<sequence length="458" mass="53364">MILLFLLIFIHISRYFSEGSPLPVTRSSALQRVVRAAREIKIPRNIQRIIDRNYFLVFFIYGILVLMFAFGFLIWRRCGTRSPRTQRRTRARHNNYIKLRPTRKRELVSLLNADELGYDENYEVDPRHLEMGRKLGEGQYGFVNQARLKNRIDVAVKRARLSYDPEQQKMIIDEIKIMCAIKCHPNVLALVGAVTSKNSNGALIITEYAENGSLLDYLRKIKSQSIFSDLLVYQGVPPQKTGTYRKGAGLSTNLNFISTADLISFVYQIANGMVYLASIPCVHRDLALRNVFLMGDGTIRIGDFGLTRRHENSDYYSLKISFRINNGDIKLPVLWMAPECFHTHKFTEKTDIWSFGVSLFEIFTLGDKPYAGVSDVSVFLKNNRLEEPQYCNKKIYDFMNLCWVADPLFRPNFKMCADFFKEHLKILCDQDYTRLDDKLNLIFEKRWETECWIRRESE</sequence>
<dbReference type="eggNOG" id="KOG0200">
    <property type="taxonomic scope" value="Eukaryota"/>
</dbReference>
<name>A8WYS1_CAEBR</name>
<dbReference type="GO" id="GO:0043235">
    <property type="term" value="C:receptor complex"/>
    <property type="evidence" value="ECO:0000318"/>
    <property type="project" value="GO_Central"/>
</dbReference>
<dbReference type="Gene3D" id="1.10.510.10">
    <property type="entry name" value="Transferase(Phosphotransferase) domain 1"/>
    <property type="match status" value="1"/>
</dbReference>
<dbReference type="PANTHER" id="PTHR24416:SF626">
    <property type="entry name" value="PROTEIN KINASE DOMAIN-CONTAINING PROTEIN-RELATED"/>
    <property type="match status" value="1"/>
</dbReference>
<gene>
    <name evidence="13 15" type="ORF">CBG04906</name>
    <name evidence="13" type="ORF">CBG_04906</name>
</gene>
<dbReference type="EMBL" id="HE601135">
    <property type="protein sequence ID" value="CAP25529.2"/>
    <property type="molecule type" value="Genomic_DNA"/>
</dbReference>
<dbReference type="RefSeq" id="XP_002638070.2">
    <property type="nucleotide sequence ID" value="XM_002638024.2"/>
</dbReference>
<dbReference type="InterPro" id="IPR001245">
    <property type="entry name" value="Ser-Thr/Tyr_kinase_cat_dom"/>
</dbReference>
<dbReference type="HOGENOM" id="CLU_000288_7_40_1"/>
<reference evidence="13 14" key="2">
    <citation type="journal article" date="2011" name="PLoS Genet.">
        <title>Caenorhabditis briggsae recombinant inbred line genotypes reveal inter-strain incompatibility and the evolution of recombination.</title>
        <authorList>
            <person name="Ross J.A."/>
            <person name="Koboldt D.C."/>
            <person name="Staisch J.E."/>
            <person name="Chamberlin H.M."/>
            <person name="Gupta B.P."/>
            <person name="Miller R.D."/>
            <person name="Baird S.E."/>
            <person name="Haag E.S."/>
        </authorList>
    </citation>
    <scope>NUCLEOTIDE SEQUENCE [LARGE SCALE GENOMIC DNA]</scope>
    <source>
        <strain evidence="13 14">AF16</strain>
    </source>
</reference>
<dbReference type="GO" id="GO:0005886">
    <property type="term" value="C:plasma membrane"/>
    <property type="evidence" value="ECO:0000318"/>
    <property type="project" value="GO_Central"/>
</dbReference>
<comment type="subcellular location">
    <subcellularLocation>
        <location evidence="1">Cell membrane</location>
        <topology evidence="1">Single-pass membrane protein</topology>
    </subcellularLocation>
</comment>
<keyword evidence="7 10" id="KW-0472">Membrane</keyword>
<keyword evidence="14" id="KW-1185">Reference proteome</keyword>
<dbReference type="InterPro" id="IPR017441">
    <property type="entry name" value="Protein_kinase_ATP_BS"/>
</dbReference>
<dbReference type="GO" id="GO:0005524">
    <property type="term" value="F:ATP binding"/>
    <property type="evidence" value="ECO:0007669"/>
    <property type="project" value="UniProtKB-UniRule"/>
</dbReference>
<dbReference type="InterPro" id="IPR011009">
    <property type="entry name" value="Kinase-like_dom_sf"/>
</dbReference>
<dbReference type="GO" id="GO:0004714">
    <property type="term" value="F:transmembrane receptor protein tyrosine kinase activity"/>
    <property type="evidence" value="ECO:0000318"/>
    <property type="project" value="GO_Central"/>
</dbReference>
<feature type="transmembrane region" description="Helical" evidence="10">
    <location>
        <begin position="54"/>
        <end position="75"/>
    </location>
</feature>
<dbReference type="InParanoid" id="A8WYS1"/>
<dbReference type="InterPro" id="IPR008266">
    <property type="entry name" value="Tyr_kinase_AS"/>
</dbReference>
<evidence type="ECO:0000313" key="15">
    <source>
        <dbReference type="WormBase" id="CBG04906"/>
    </source>
</evidence>
<dbReference type="SMART" id="SM00219">
    <property type="entry name" value="TyrKc"/>
    <property type="match status" value="1"/>
</dbReference>
<dbReference type="WormBase" id="CBG04906">
    <property type="protein sequence ID" value="CBP49531"/>
    <property type="gene ID" value="WBGene00027498"/>
</dbReference>
<dbReference type="PROSITE" id="PS00109">
    <property type="entry name" value="PROTEIN_KINASE_TYR"/>
    <property type="match status" value="1"/>
</dbReference>
<evidence type="ECO:0000256" key="2">
    <source>
        <dbReference type="ARBA" id="ARBA00022475"/>
    </source>
</evidence>
<dbReference type="Gene3D" id="3.30.200.20">
    <property type="entry name" value="Phosphorylase Kinase, domain 1"/>
    <property type="match status" value="1"/>
</dbReference>
<feature type="binding site" evidence="9">
    <location>
        <position position="157"/>
    </location>
    <ligand>
        <name>ATP</name>
        <dbReference type="ChEBI" id="CHEBI:30616"/>
    </ligand>
</feature>
<keyword evidence="5 9" id="KW-0067">ATP-binding</keyword>
<proteinExistence type="predicted"/>
<evidence type="ECO:0000256" key="8">
    <source>
        <dbReference type="ARBA" id="ARBA00051243"/>
    </source>
</evidence>
<dbReference type="InterPro" id="IPR020635">
    <property type="entry name" value="Tyr_kinase_cat_dom"/>
</dbReference>
<evidence type="ECO:0000256" key="7">
    <source>
        <dbReference type="ARBA" id="ARBA00023136"/>
    </source>
</evidence>
<evidence type="ECO:0000259" key="12">
    <source>
        <dbReference type="PROSITE" id="PS50011"/>
    </source>
</evidence>
<evidence type="ECO:0000256" key="6">
    <source>
        <dbReference type="ARBA" id="ARBA00022989"/>
    </source>
</evidence>
<evidence type="ECO:0000256" key="3">
    <source>
        <dbReference type="ARBA" id="ARBA00022692"/>
    </source>
</evidence>
<keyword evidence="11" id="KW-0732">Signal</keyword>
<feature type="chain" id="PRO_5002732584" evidence="11">
    <location>
        <begin position="20"/>
        <end position="458"/>
    </location>
</feature>
<organism evidence="13 14">
    <name type="scientific">Caenorhabditis briggsae</name>
    <dbReference type="NCBI Taxonomy" id="6238"/>
    <lineage>
        <taxon>Eukaryota</taxon>
        <taxon>Metazoa</taxon>
        <taxon>Ecdysozoa</taxon>
        <taxon>Nematoda</taxon>
        <taxon>Chromadorea</taxon>
        <taxon>Rhabditida</taxon>
        <taxon>Rhabditina</taxon>
        <taxon>Rhabditomorpha</taxon>
        <taxon>Rhabditoidea</taxon>
        <taxon>Rhabditidae</taxon>
        <taxon>Peloderinae</taxon>
        <taxon>Caenorhabditis</taxon>
    </lineage>
</organism>
<keyword evidence="6 10" id="KW-1133">Transmembrane helix</keyword>
<keyword evidence="4 9" id="KW-0547">Nucleotide-binding</keyword>
<reference evidence="13 14" key="1">
    <citation type="journal article" date="2003" name="PLoS Biol.">
        <title>The genome sequence of Caenorhabditis briggsae: a platform for comparative genomics.</title>
        <authorList>
            <person name="Stein L.D."/>
            <person name="Bao Z."/>
            <person name="Blasiar D."/>
            <person name="Blumenthal T."/>
            <person name="Brent M.R."/>
            <person name="Chen N."/>
            <person name="Chinwalla A."/>
            <person name="Clarke L."/>
            <person name="Clee C."/>
            <person name="Coghlan A."/>
            <person name="Coulson A."/>
            <person name="D'Eustachio P."/>
            <person name="Fitch D.H."/>
            <person name="Fulton L.A."/>
            <person name="Fulton R.E."/>
            <person name="Griffiths-Jones S."/>
            <person name="Harris T.W."/>
            <person name="Hillier L.W."/>
            <person name="Kamath R."/>
            <person name="Kuwabara P.E."/>
            <person name="Mardis E.R."/>
            <person name="Marra M.A."/>
            <person name="Miner T.L."/>
            <person name="Minx P."/>
            <person name="Mullikin J.C."/>
            <person name="Plumb R.W."/>
            <person name="Rogers J."/>
            <person name="Schein J.E."/>
            <person name="Sohrmann M."/>
            <person name="Spieth J."/>
            <person name="Stajich J.E."/>
            <person name="Wei C."/>
            <person name="Willey D."/>
            <person name="Wilson R.K."/>
            <person name="Durbin R."/>
            <person name="Waterston R.H."/>
        </authorList>
    </citation>
    <scope>NUCLEOTIDE SEQUENCE [LARGE SCALE GENOMIC DNA]</scope>
    <source>
        <strain evidence="13 14">AF16</strain>
    </source>
</reference>
<dbReference type="KEGG" id="cbr:CBG_04906"/>
<dbReference type="PROSITE" id="PS00107">
    <property type="entry name" value="PROTEIN_KINASE_ATP"/>
    <property type="match status" value="1"/>
</dbReference>
<dbReference type="STRING" id="6238.A8WYS1"/>
<evidence type="ECO:0000256" key="1">
    <source>
        <dbReference type="ARBA" id="ARBA00004162"/>
    </source>
</evidence>
<dbReference type="InterPro" id="IPR000719">
    <property type="entry name" value="Prot_kinase_dom"/>
</dbReference>
<dbReference type="GeneID" id="8580066"/>
<dbReference type="GO" id="GO:0045138">
    <property type="term" value="P:nematode male tail tip morphogenesis"/>
    <property type="evidence" value="ECO:0007669"/>
    <property type="project" value="UniProtKB-ARBA"/>
</dbReference>
<evidence type="ECO:0000256" key="9">
    <source>
        <dbReference type="PROSITE-ProRule" id="PRU10141"/>
    </source>
</evidence>
<dbReference type="PANTHER" id="PTHR24416">
    <property type="entry name" value="TYROSINE-PROTEIN KINASE RECEPTOR"/>
    <property type="match status" value="1"/>
</dbReference>
<dbReference type="InterPro" id="IPR050122">
    <property type="entry name" value="RTK"/>
</dbReference>
<protein>
    <submittedName>
        <fullName evidence="13">Protein CBG04906</fullName>
    </submittedName>
</protein>
<feature type="signal peptide" evidence="11">
    <location>
        <begin position="1"/>
        <end position="19"/>
    </location>
</feature>
<evidence type="ECO:0000256" key="10">
    <source>
        <dbReference type="SAM" id="Phobius"/>
    </source>
</evidence>
<dbReference type="AlphaFoldDB" id="A8WYS1"/>
<accession>A8WYS1</accession>
<dbReference type="CDD" id="cd00192">
    <property type="entry name" value="PTKc"/>
    <property type="match status" value="1"/>
</dbReference>
<dbReference type="Proteomes" id="UP000008549">
    <property type="component" value="Unassembled WGS sequence"/>
</dbReference>